<dbReference type="Proteomes" id="UP000466345">
    <property type="component" value="Unassembled WGS sequence"/>
</dbReference>
<protein>
    <submittedName>
        <fullName evidence="1">Uncharacterized protein</fullName>
    </submittedName>
</protein>
<dbReference type="Pfam" id="PF25595">
    <property type="entry name" value="Phage_TTP_16"/>
    <property type="match status" value="1"/>
</dbReference>
<evidence type="ECO:0000313" key="1">
    <source>
        <dbReference type="EMBL" id="MQY11459.1"/>
    </source>
</evidence>
<dbReference type="OrthoDB" id="3629220at2"/>
<accession>A0A7K0CDA8</accession>
<dbReference type="EMBL" id="WEGJ01000003">
    <property type="protein sequence ID" value="MQY11459.1"/>
    <property type="molecule type" value="Genomic_DNA"/>
</dbReference>
<gene>
    <name evidence="1" type="ORF">SRB5_15770</name>
</gene>
<evidence type="ECO:0000313" key="2">
    <source>
        <dbReference type="Proteomes" id="UP000466345"/>
    </source>
</evidence>
<dbReference type="RefSeq" id="WP_153450708.1">
    <property type="nucleotide sequence ID" value="NZ_WEGJ01000003.1"/>
</dbReference>
<proteinExistence type="predicted"/>
<name>A0A7K0CDA8_9ACTN</name>
<keyword evidence="2" id="KW-1185">Reference proteome</keyword>
<comment type="caution">
    <text evidence="1">The sequence shown here is derived from an EMBL/GenBank/DDBJ whole genome shotgun (WGS) entry which is preliminary data.</text>
</comment>
<organism evidence="1 2">
    <name type="scientific">Streptomyces smaragdinus</name>
    <dbReference type="NCBI Taxonomy" id="2585196"/>
    <lineage>
        <taxon>Bacteria</taxon>
        <taxon>Bacillati</taxon>
        <taxon>Actinomycetota</taxon>
        <taxon>Actinomycetes</taxon>
        <taxon>Kitasatosporales</taxon>
        <taxon>Streptomycetaceae</taxon>
        <taxon>Streptomyces</taxon>
    </lineage>
</organism>
<sequence>MPEITTQKRFMRRGVTKFFFLTTLAGLTSGPTRVELTAGTDLSAKISDVEGFALENSPIETPDMATDYTGSIPGEDKAENSALTFYEDQVDDSVETLLPKGAEGYIVILRKGDVPQSKSMDAFPVRVGSRSATYTVAAEPAKFKVSFNITAKPALDLPVPATA</sequence>
<dbReference type="AlphaFoldDB" id="A0A7K0CDA8"/>
<dbReference type="InterPro" id="IPR058009">
    <property type="entry name" value="TTP_Phage_16"/>
</dbReference>
<reference evidence="1 2" key="1">
    <citation type="submission" date="2019-10" db="EMBL/GenBank/DDBJ databases">
        <title>Streptomyces smaragdinus sp. nov. and Streptomyces fabii sp. nov., isolated from the gut of fungus growing-termite Macrotermes natalensis.</title>
        <authorList>
            <person name="Schwitalla J."/>
            <person name="Benndorf R."/>
            <person name="Martin K."/>
            <person name="De Beer W."/>
            <person name="Kaster A.-K."/>
            <person name="Vollmers J."/>
            <person name="Poulsen M."/>
            <person name="Beemelmanns C."/>
        </authorList>
    </citation>
    <scope>NUCLEOTIDE SEQUENCE [LARGE SCALE GENOMIC DNA]</scope>
    <source>
        <strain evidence="1 2">RB5</strain>
    </source>
</reference>